<dbReference type="STRING" id="610380.E2B2R3"/>
<sequence>MNPVVKNDITLNKYLKLEDDCKNEYEKEEIGSIQVNIRNSDMKIDSEKIQEQGANEGLEDSDNEIPATFDNDDETFVFPPDGDISDMLDEVQYNGHFPTVTERYFVAYYKINVQSPGDDICIRIHSNRICMFSLAPSHVILQGDRDITKVDFKINDKLDRALNKVSGKSKHGAQPLQVNSNICTIFCSDGQKYLIKCCMIGKLVEVNEMLSVKPQLLRELPHKGGYLAIILPNIKHLESLKQSLLTHEEYIRLVGEREKEREGNDTIKTV</sequence>
<dbReference type="OMA" id="NICTISC"/>
<reference evidence="1 2" key="1">
    <citation type="journal article" date="2010" name="Science">
        <title>Genomic comparison of the ants Camponotus floridanus and Harpegnathos saltator.</title>
        <authorList>
            <person name="Bonasio R."/>
            <person name="Zhang G."/>
            <person name="Ye C."/>
            <person name="Mutti N.S."/>
            <person name="Fang X."/>
            <person name="Qin N."/>
            <person name="Donahue G."/>
            <person name="Yang P."/>
            <person name="Li Q."/>
            <person name="Li C."/>
            <person name="Zhang P."/>
            <person name="Huang Z."/>
            <person name="Berger S.L."/>
            <person name="Reinberg D."/>
            <person name="Wang J."/>
            <person name="Liebig J."/>
        </authorList>
    </citation>
    <scope>NUCLEOTIDE SEQUENCE [LARGE SCALE GENOMIC DNA]</scope>
    <source>
        <strain evidence="1 2">R22 G/1</strain>
    </source>
</reference>
<dbReference type="InterPro" id="IPR011053">
    <property type="entry name" value="Single_hybrid_motif"/>
</dbReference>
<dbReference type="PhylomeDB" id="E2B2R3"/>
<proteinExistence type="predicted"/>
<dbReference type="GO" id="GO:0051015">
    <property type="term" value="F:actin filament binding"/>
    <property type="evidence" value="ECO:0007669"/>
    <property type="project" value="TreeGrafter"/>
</dbReference>
<dbReference type="GO" id="GO:0003785">
    <property type="term" value="F:actin monomer binding"/>
    <property type="evidence" value="ECO:0007669"/>
    <property type="project" value="TreeGrafter"/>
</dbReference>
<dbReference type="EMBL" id="GL445232">
    <property type="protein sequence ID" value="EFN90003.1"/>
    <property type="molecule type" value="Genomic_DNA"/>
</dbReference>
<dbReference type="SUPFAM" id="SSF51230">
    <property type="entry name" value="Single hybrid motif"/>
    <property type="match status" value="1"/>
</dbReference>
<evidence type="ECO:0000313" key="2">
    <source>
        <dbReference type="Proteomes" id="UP000008237"/>
    </source>
</evidence>
<dbReference type="FunCoup" id="E2B2R3">
    <property type="interactions" value="800"/>
</dbReference>
<dbReference type="InParanoid" id="E2B2R3"/>
<protein>
    <submittedName>
        <fullName evidence="1">UPF0436 protein C9orf6-like protein</fullName>
    </submittedName>
</protein>
<accession>E2B2R3</accession>
<evidence type="ECO:0000313" key="1">
    <source>
        <dbReference type="EMBL" id="EFN90003.1"/>
    </source>
</evidence>
<dbReference type="PANTHER" id="PTHR13651:SF0">
    <property type="entry name" value="PROTEIN ABITRAM"/>
    <property type="match status" value="1"/>
</dbReference>
<dbReference type="GO" id="GO:0051489">
    <property type="term" value="P:regulation of filopodium assembly"/>
    <property type="evidence" value="ECO:0007669"/>
    <property type="project" value="TreeGrafter"/>
</dbReference>
<organism evidence="2">
    <name type="scientific">Harpegnathos saltator</name>
    <name type="common">Jerdon's jumping ant</name>
    <dbReference type="NCBI Taxonomy" id="610380"/>
    <lineage>
        <taxon>Eukaryota</taxon>
        <taxon>Metazoa</taxon>
        <taxon>Ecdysozoa</taxon>
        <taxon>Arthropoda</taxon>
        <taxon>Hexapoda</taxon>
        <taxon>Insecta</taxon>
        <taxon>Pterygota</taxon>
        <taxon>Neoptera</taxon>
        <taxon>Endopterygota</taxon>
        <taxon>Hymenoptera</taxon>
        <taxon>Apocrita</taxon>
        <taxon>Aculeata</taxon>
        <taxon>Formicoidea</taxon>
        <taxon>Formicidae</taxon>
        <taxon>Ponerinae</taxon>
        <taxon>Ponerini</taxon>
        <taxon>Harpegnathos</taxon>
    </lineage>
</organism>
<dbReference type="GO" id="GO:0030833">
    <property type="term" value="P:regulation of actin filament polymerization"/>
    <property type="evidence" value="ECO:0007669"/>
    <property type="project" value="TreeGrafter"/>
</dbReference>
<dbReference type="KEGG" id="hst:105190916"/>
<dbReference type="InterPro" id="IPR039169">
    <property type="entry name" value="Abitram"/>
</dbReference>
<gene>
    <name evidence="1" type="ORF">EAI_13437</name>
</gene>
<dbReference type="AlphaFoldDB" id="E2B2R3"/>
<dbReference type="OrthoDB" id="48130at2759"/>
<dbReference type="Proteomes" id="UP000008237">
    <property type="component" value="Unassembled WGS sequence"/>
</dbReference>
<dbReference type="Gene3D" id="2.40.50.100">
    <property type="match status" value="1"/>
</dbReference>
<keyword evidence="2" id="KW-1185">Reference proteome</keyword>
<dbReference type="GO" id="GO:0048813">
    <property type="term" value="P:dendrite morphogenesis"/>
    <property type="evidence" value="ECO:0007669"/>
    <property type="project" value="TreeGrafter"/>
</dbReference>
<dbReference type="GO" id="GO:0032433">
    <property type="term" value="C:filopodium tip"/>
    <property type="evidence" value="ECO:0007669"/>
    <property type="project" value="TreeGrafter"/>
</dbReference>
<dbReference type="GO" id="GO:0005634">
    <property type="term" value="C:nucleus"/>
    <property type="evidence" value="ECO:0007669"/>
    <property type="project" value="TreeGrafter"/>
</dbReference>
<name>E2B2R3_HARSA</name>
<dbReference type="PANTHER" id="PTHR13651">
    <property type="entry name" value="PROTEIN ABITRAM"/>
    <property type="match status" value="1"/>
</dbReference>
<dbReference type="GO" id="GO:0030027">
    <property type="term" value="C:lamellipodium"/>
    <property type="evidence" value="ECO:0007669"/>
    <property type="project" value="TreeGrafter"/>
</dbReference>
<dbReference type="GO" id="GO:0030425">
    <property type="term" value="C:dendrite"/>
    <property type="evidence" value="ECO:0007669"/>
    <property type="project" value="TreeGrafter"/>
</dbReference>